<dbReference type="EMBL" id="JBBPBN010000015">
    <property type="protein sequence ID" value="KAK9023533.1"/>
    <property type="molecule type" value="Genomic_DNA"/>
</dbReference>
<dbReference type="SUPFAM" id="SSF52058">
    <property type="entry name" value="L domain-like"/>
    <property type="match status" value="1"/>
</dbReference>
<dbReference type="InterPro" id="IPR051420">
    <property type="entry name" value="Ser_Thr_Kinases_DiverseReg"/>
</dbReference>
<evidence type="ECO:0000256" key="4">
    <source>
        <dbReference type="ARBA" id="ARBA00022741"/>
    </source>
</evidence>
<name>A0ABR2SEC5_9ROSI</name>
<evidence type="ECO:0000256" key="7">
    <source>
        <dbReference type="ARBA" id="ARBA00047899"/>
    </source>
</evidence>
<keyword evidence="4" id="KW-0547">Nucleotide-binding</keyword>
<evidence type="ECO:0000256" key="2">
    <source>
        <dbReference type="ARBA" id="ARBA00022527"/>
    </source>
</evidence>
<evidence type="ECO:0000256" key="1">
    <source>
        <dbReference type="ARBA" id="ARBA00012513"/>
    </source>
</evidence>
<evidence type="ECO:0000256" key="6">
    <source>
        <dbReference type="ARBA" id="ARBA00022840"/>
    </source>
</evidence>
<reference evidence="9 10" key="1">
    <citation type="journal article" date="2024" name="G3 (Bethesda)">
        <title>Genome assembly of Hibiscus sabdariffa L. provides insights into metabolisms of medicinal natural products.</title>
        <authorList>
            <person name="Kim T."/>
        </authorList>
    </citation>
    <scope>NUCLEOTIDE SEQUENCE [LARGE SCALE GENOMIC DNA]</scope>
    <source>
        <strain evidence="9">TK-2024</strain>
        <tissue evidence="9">Old leaves</tissue>
    </source>
</reference>
<gene>
    <name evidence="9" type="ORF">V6N11_003751</name>
</gene>
<keyword evidence="3" id="KW-0808">Transferase</keyword>
<comment type="catalytic activity">
    <reaction evidence="7">
        <text>L-threonyl-[protein] + ATP = O-phospho-L-threonyl-[protein] + ADP + H(+)</text>
        <dbReference type="Rhea" id="RHEA:46608"/>
        <dbReference type="Rhea" id="RHEA-COMP:11060"/>
        <dbReference type="Rhea" id="RHEA-COMP:11605"/>
        <dbReference type="ChEBI" id="CHEBI:15378"/>
        <dbReference type="ChEBI" id="CHEBI:30013"/>
        <dbReference type="ChEBI" id="CHEBI:30616"/>
        <dbReference type="ChEBI" id="CHEBI:61977"/>
        <dbReference type="ChEBI" id="CHEBI:456216"/>
        <dbReference type="EC" id="2.7.11.1"/>
    </reaction>
</comment>
<dbReference type="PANTHER" id="PTHR48005:SF70">
    <property type="entry name" value="MDIS1-INTERACTING RECEPTOR LIKE KINASE 2-LIKE"/>
    <property type="match status" value="1"/>
</dbReference>
<comment type="catalytic activity">
    <reaction evidence="8">
        <text>L-seryl-[protein] + ATP = O-phospho-L-seryl-[protein] + ADP + H(+)</text>
        <dbReference type="Rhea" id="RHEA:17989"/>
        <dbReference type="Rhea" id="RHEA-COMP:9863"/>
        <dbReference type="Rhea" id="RHEA-COMP:11604"/>
        <dbReference type="ChEBI" id="CHEBI:15378"/>
        <dbReference type="ChEBI" id="CHEBI:29999"/>
        <dbReference type="ChEBI" id="CHEBI:30616"/>
        <dbReference type="ChEBI" id="CHEBI:83421"/>
        <dbReference type="ChEBI" id="CHEBI:456216"/>
        <dbReference type="EC" id="2.7.11.1"/>
    </reaction>
</comment>
<keyword evidence="5" id="KW-0418">Kinase</keyword>
<evidence type="ECO:0000256" key="5">
    <source>
        <dbReference type="ARBA" id="ARBA00022777"/>
    </source>
</evidence>
<protein>
    <recommendedName>
        <fullName evidence="1">non-specific serine/threonine protein kinase</fullName>
        <ecNumber evidence="1">2.7.11.1</ecNumber>
    </recommendedName>
</protein>
<evidence type="ECO:0000313" key="9">
    <source>
        <dbReference type="EMBL" id="KAK9023533.1"/>
    </source>
</evidence>
<dbReference type="Gene3D" id="3.80.10.10">
    <property type="entry name" value="Ribonuclease Inhibitor"/>
    <property type="match status" value="1"/>
</dbReference>
<proteinExistence type="predicted"/>
<dbReference type="InterPro" id="IPR032675">
    <property type="entry name" value="LRR_dom_sf"/>
</dbReference>
<organism evidence="9 10">
    <name type="scientific">Hibiscus sabdariffa</name>
    <name type="common">roselle</name>
    <dbReference type="NCBI Taxonomy" id="183260"/>
    <lineage>
        <taxon>Eukaryota</taxon>
        <taxon>Viridiplantae</taxon>
        <taxon>Streptophyta</taxon>
        <taxon>Embryophyta</taxon>
        <taxon>Tracheophyta</taxon>
        <taxon>Spermatophyta</taxon>
        <taxon>Magnoliopsida</taxon>
        <taxon>eudicotyledons</taxon>
        <taxon>Gunneridae</taxon>
        <taxon>Pentapetalae</taxon>
        <taxon>rosids</taxon>
        <taxon>malvids</taxon>
        <taxon>Malvales</taxon>
        <taxon>Malvaceae</taxon>
        <taxon>Malvoideae</taxon>
        <taxon>Hibiscus</taxon>
    </lineage>
</organism>
<sequence length="153" mass="16965">MGNNHFTGLIPKSVKICTSSTRLKLEGNQLNGIIAEGFGTYLNLKYIDLSYSQFVWRASYLINGDTTPVLTSLRFAKNHISAKYHLTLGKHIYLSLNHLTGIIQVELGRLTSLNIHLLNDNAVSASYSVAIQILAMQRLSLAGNDMEVQFPVN</sequence>
<evidence type="ECO:0000256" key="3">
    <source>
        <dbReference type="ARBA" id="ARBA00022679"/>
    </source>
</evidence>
<evidence type="ECO:0000256" key="8">
    <source>
        <dbReference type="ARBA" id="ARBA00048679"/>
    </source>
</evidence>
<comment type="caution">
    <text evidence="9">The sequence shown here is derived from an EMBL/GenBank/DDBJ whole genome shotgun (WGS) entry which is preliminary data.</text>
</comment>
<keyword evidence="6" id="KW-0067">ATP-binding</keyword>
<keyword evidence="2" id="KW-0723">Serine/threonine-protein kinase</keyword>
<dbReference type="Proteomes" id="UP001396334">
    <property type="component" value="Unassembled WGS sequence"/>
</dbReference>
<evidence type="ECO:0000313" key="10">
    <source>
        <dbReference type="Proteomes" id="UP001396334"/>
    </source>
</evidence>
<keyword evidence="10" id="KW-1185">Reference proteome</keyword>
<dbReference type="PANTHER" id="PTHR48005">
    <property type="entry name" value="LEUCINE RICH REPEAT KINASE 2"/>
    <property type="match status" value="1"/>
</dbReference>
<accession>A0ABR2SEC5</accession>
<dbReference type="EC" id="2.7.11.1" evidence="1"/>